<accession>F0R476</accession>
<name>F0R476_PHOSB</name>
<dbReference type="RefSeq" id="WP_013618121.1">
    <property type="nucleotide sequence ID" value="NC_015164.1"/>
</dbReference>
<dbReference type="AlphaFoldDB" id="F0R476"/>
<keyword evidence="2" id="KW-1185">Reference proteome</keyword>
<dbReference type="OrthoDB" id="9995592at2"/>
<organism evidence="1 2">
    <name type="scientific">Phocaeicola salanitronis (strain DSM 18170 / JCM 13657 / CCUG 60908 / BL78)</name>
    <name type="common">Bacteroides salanitronis</name>
    <dbReference type="NCBI Taxonomy" id="667015"/>
    <lineage>
        <taxon>Bacteria</taxon>
        <taxon>Pseudomonadati</taxon>
        <taxon>Bacteroidota</taxon>
        <taxon>Bacteroidia</taxon>
        <taxon>Bacteroidales</taxon>
        <taxon>Bacteroidaceae</taxon>
        <taxon>Phocaeicola</taxon>
    </lineage>
</organism>
<dbReference type="KEGG" id="bsa:Bacsa_2137"/>
<evidence type="ECO:0000313" key="2">
    <source>
        <dbReference type="Proteomes" id="UP000007486"/>
    </source>
</evidence>
<reference evidence="1 2" key="1">
    <citation type="journal article" date="2011" name="Stand. Genomic Sci.">
        <title>Complete genome sequence of Bacteroides salanitronis type strain (BL78).</title>
        <authorList>
            <person name="Gronow S."/>
            <person name="Held B."/>
            <person name="Lucas S."/>
            <person name="Lapidus A."/>
            <person name="Del Rio T.G."/>
            <person name="Nolan M."/>
            <person name="Tice H."/>
            <person name="Deshpande S."/>
            <person name="Cheng J.F."/>
            <person name="Pitluck S."/>
            <person name="Liolios K."/>
            <person name="Pagani I."/>
            <person name="Ivanova N."/>
            <person name="Mavromatis K."/>
            <person name="Pati A."/>
            <person name="Tapia R."/>
            <person name="Han C."/>
            <person name="Goodwin L."/>
            <person name="Chen A."/>
            <person name="Palaniappan K."/>
            <person name="Land M."/>
            <person name="Hauser L."/>
            <person name="Chang Y.J."/>
            <person name="Jeffries C.D."/>
            <person name="Brambilla E.M."/>
            <person name="Rohde M."/>
            <person name="Goker M."/>
            <person name="Detter J.C."/>
            <person name="Woyke T."/>
            <person name="Bristow J."/>
            <person name="Markowitz V."/>
            <person name="Hugenholtz P."/>
            <person name="Kyrpides N.C."/>
            <person name="Klenk H.P."/>
            <person name="Eisen J.A."/>
        </authorList>
    </citation>
    <scope>NUCLEOTIDE SEQUENCE [LARGE SCALE GENOMIC DNA]</scope>
    <source>
        <strain evidence="1 2">DSM 18170</strain>
    </source>
</reference>
<evidence type="ECO:0000313" key="1">
    <source>
        <dbReference type="EMBL" id="ADY36692.1"/>
    </source>
</evidence>
<dbReference type="EMBL" id="CP002530">
    <property type="protein sequence ID" value="ADY36692.1"/>
    <property type="molecule type" value="Genomic_DNA"/>
</dbReference>
<dbReference type="STRING" id="667015.Bacsa_2137"/>
<gene>
    <name evidence="1" type="ordered locus">Bacsa_2137</name>
</gene>
<protein>
    <submittedName>
        <fullName evidence="1">Uncharacterized protein</fullName>
    </submittedName>
</protein>
<dbReference type="HOGENOM" id="CLU_2244577_0_0_10"/>
<sequence length="104" mass="12064">MELTIYAMSAEMNDKYNQPNTSKSIAEEAELWARDFSMLTEEQLCDKAVEFTRKNVREMNWSEDDIDGVTWFLGCYAHVILKAGLSQSFASIMMTSLRKYFNLI</sequence>
<dbReference type="Proteomes" id="UP000007486">
    <property type="component" value="Chromosome"/>
</dbReference>
<proteinExistence type="predicted"/>